<proteinExistence type="predicted"/>
<name>A0ABP1GUU3_9EUKA</name>
<gene>
    <name evidence="1" type="ORF">HINF_LOCUS5795</name>
</gene>
<keyword evidence="2" id="KW-1185">Reference proteome</keyword>
<organism evidence="1 2">
    <name type="scientific">Hexamita inflata</name>
    <dbReference type="NCBI Taxonomy" id="28002"/>
    <lineage>
        <taxon>Eukaryota</taxon>
        <taxon>Metamonada</taxon>
        <taxon>Diplomonadida</taxon>
        <taxon>Hexamitidae</taxon>
        <taxon>Hexamitinae</taxon>
        <taxon>Hexamita</taxon>
    </lineage>
</organism>
<reference evidence="1 2" key="1">
    <citation type="submission" date="2024-07" db="EMBL/GenBank/DDBJ databases">
        <authorList>
            <person name="Akdeniz Z."/>
        </authorList>
    </citation>
    <scope>NUCLEOTIDE SEQUENCE [LARGE SCALE GENOMIC DNA]</scope>
</reference>
<protein>
    <submittedName>
        <fullName evidence="1">Hypothetical_protein</fullName>
    </submittedName>
</protein>
<accession>A0ABP1GUU3</accession>
<comment type="caution">
    <text evidence="1">The sequence shown here is derived from an EMBL/GenBank/DDBJ whole genome shotgun (WGS) entry which is preliminary data.</text>
</comment>
<sequence length="170" mass="19819">MFQQNSVQEYILQNLVNVDIKQSVTILHYYEQKFALSKQTSSKLIELKLFQPQFPFDSFDYPSTIVPSSNSSFSQQLSVFDEILLENISSDGQPIEIKRVRLNQASCLEIITQTLLLFGFSLNQIRSSEICKLVEETNQKQFWAQTELVQNQFQAVEIRKFYEKNFKGLN</sequence>
<evidence type="ECO:0000313" key="1">
    <source>
        <dbReference type="EMBL" id="CAL5979648.1"/>
    </source>
</evidence>
<evidence type="ECO:0000313" key="2">
    <source>
        <dbReference type="Proteomes" id="UP001642409"/>
    </source>
</evidence>
<dbReference type="Proteomes" id="UP001642409">
    <property type="component" value="Unassembled WGS sequence"/>
</dbReference>
<dbReference type="EMBL" id="CAXDID020000011">
    <property type="protein sequence ID" value="CAL5979648.1"/>
    <property type="molecule type" value="Genomic_DNA"/>
</dbReference>